<protein>
    <submittedName>
        <fullName evidence="1">Uncharacterized protein</fullName>
    </submittedName>
</protein>
<dbReference type="AlphaFoldDB" id="A0A067P6V4"/>
<dbReference type="InParanoid" id="A0A067P6V4"/>
<evidence type="ECO:0000313" key="1">
    <source>
        <dbReference type="EMBL" id="KDQ50638.1"/>
    </source>
</evidence>
<keyword evidence="2" id="KW-1185">Reference proteome</keyword>
<dbReference type="STRING" id="933084.A0A067P6V4"/>
<gene>
    <name evidence="1" type="ORF">JAAARDRAFT_199771</name>
</gene>
<evidence type="ECO:0000313" key="2">
    <source>
        <dbReference type="Proteomes" id="UP000027265"/>
    </source>
</evidence>
<dbReference type="EMBL" id="KL197757">
    <property type="protein sequence ID" value="KDQ50638.1"/>
    <property type="molecule type" value="Genomic_DNA"/>
</dbReference>
<name>A0A067P6V4_9AGAM</name>
<feature type="non-terminal residue" evidence="1">
    <location>
        <position position="276"/>
    </location>
</feature>
<reference evidence="2" key="1">
    <citation type="journal article" date="2014" name="Proc. Natl. Acad. Sci. U.S.A.">
        <title>Extensive sampling of basidiomycete genomes demonstrates inadequacy of the white-rot/brown-rot paradigm for wood decay fungi.</title>
        <authorList>
            <person name="Riley R."/>
            <person name="Salamov A.A."/>
            <person name="Brown D.W."/>
            <person name="Nagy L.G."/>
            <person name="Floudas D."/>
            <person name="Held B.W."/>
            <person name="Levasseur A."/>
            <person name="Lombard V."/>
            <person name="Morin E."/>
            <person name="Otillar R."/>
            <person name="Lindquist E.A."/>
            <person name="Sun H."/>
            <person name="LaButti K.M."/>
            <person name="Schmutz J."/>
            <person name="Jabbour D."/>
            <person name="Luo H."/>
            <person name="Baker S.E."/>
            <person name="Pisabarro A.G."/>
            <person name="Walton J.D."/>
            <person name="Blanchette R.A."/>
            <person name="Henrissat B."/>
            <person name="Martin F."/>
            <person name="Cullen D."/>
            <person name="Hibbett D.S."/>
            <person name="Grigoriev I.V."/>
        </authorList>
    </citation>
    <scope>NUCLEOTIDE SEQUENCE [LARGE SCALE GENOMIC DNA]</scope>
    <source>
        <strain evidence="2">MUCL 33604</strain>
    </source>
</reference>
<sequence length="276" mass="29595">MSNRNPSGTIGCSNPHPFHDVSDLVETLAGRLASFLRRRLQLVSGELSSLPFHSKVFAPTIPSSINKTSYIVPPTRLLKAGANTSPVYEGKRSGCNTSACEVPYTNQIRMFRCRRWLCLQDFCNAIANSNPNPNSRAGWIGSDGPLSAAVALGYRGFFRCCEGFSGPVDQDFYPCPTPTGASDLCFQLNLGAYQLFLANLRPDPNSSTTFSCQSVDGGTNLPNASLASAENDDTQYTVGLASGVPTTCVSVGPNSAHYITYLAAMDQLPRVLAASY</sequence>
<dbReference type="HOGENOM" id="CLU_1010288_0_0_1"/>
<dbReference type="Proteomes" id="UP000027265">
    <property type="component" value="Unassembled WGS sequence"/>
</dbReference>
<accession>A0A067P6V4</accession>
<organism evidence="1 2">
    <name type="scientific">Jaapia argillacea MUCL 33604</name>
    <dbReference type="NCBI Taxonomy" id="933084"/>
    <lineage>
        <taxon>Eukaryota</taxon>
        <taxon>Fungi</taxon>
        <taxon>Dikarya</taxon>
        <taxon>Basidiomycota</taxon>
        <taxon>Agaricomycotina</taxon>
        <taxon>Agaricomycetes</taxon>
        <taxon>Agaricomycetidae</taxon>
        <taxon>Jaapiales</taxon>
        <taxon>Jaapiaceae</taxon>
        <taxon>Jaapia</taxon>
    </lineage>
</organism>
<proteinExistence type="predicted"/>